<dbReference type="InterPro" id="IPR045062">
    <property type="entry name" value="Cyt_c_biogenesis_CcsA/CcmC"/>
</dbReference>
<evidence type="ECO:0000313" key="10">
    <source>
        <dbReference type="Proteomes" id="UP000249696"/>
    </source>
</evidence>
<feature type="transmembrane region" description="Helical" evidence="6">
    <location>
        <begin position="914"/>
        <end position="934"/>
    </location>
</feature>
<dbReference type="AlphaFoldDB" id="A0A327RB75"/>
<dbReference type="PANTHER" id="PTHR30071">
    <property type="entry name" value="HEME EXPORTER PROTEIN C"/>
    <property type="match status" value="1"/>
</dbReference>
<feature type="transmembrane region" description="Helical" evidence="6">
    <location>
        <begin position="974"/>
        <end position="994"/>
    </location>
</feature>
<feature type="transmembrane region" description="Helical" evidence="6">
    <location>
        <begin position="949"/>
        <end position="967"/>
    </location>
</feature>
<keyword evidence="3" id="KW-0201">Cytochrome c-type biogenesis</keyword>
<dbReference type="GO" id="GO:0017004">
    <property type="term" value="P:cytochrome complex assembly"/>
    <property type="evidence" value="ECO:0007669"/>
    <property type="project" value="UniProtKB-KW"/>
</dbReference>
<dbReference type="InterPro" id="IPR002541">
    <property type="entry name" value="Cyt_c_assembly"/>
</dbReference>
<dbReference type="PANTHER" id="PTHR30071:SF1">
    <property type="entry name" value="CYTOCHROME B_B6 PROTEIN-RELATED"/>
    <property type="match status" value="1"/>
</dbReference>
<evidence type="ECO:0000256" key="5">
    <source>
        <dbReference type="ARBA" id="ARBA00023136"/>
    </source>
</evidence>
<dbReference type="EMBL" id="QLLN01000002">
    <property type="protein sequence ID" value="RAJ13961.1"/>
    <property type="molecule type" value="Genomic_DNA"/>
</dbReference>
<evidence type="ECO:0000256" key="2">
    <source>
        <dbReference type="ARBA" id="ARBA00022692"/>
    </source>
</evidence>
<feature type="transmembrane region" description="Helical" evidence="6">
    <location>
        <begin position="734"/>
        <end position="755"/>
    </location>
</feature>
<feature type="transmembrane region" description="Helical" evidence="6">
    <location>
        <begin position="767"/>
        <end position="792"/>
    </location>
</feature>
<feature type="transmembrane region" description="Helical" evidence="6">
    <location>
        <begin position="436"/>
        <end position="454"/>
    </location>
</feature>
<organism evidence="9 10">
    <name type="scientific">Arenibacter echinorum</name>
    <dbReference type="NCBI Taxonomy" id="440515"/>
    <lineage>
        <taxon>Bacteria</taxon>
        <taxon>Pseudomonadati</taxon>
        <taxon>Bacteroidota</taxon>
        <taxon>Flavobacteriia</taxon>
        <taxon>Flavobacteriales</taxon>
        <taxon>Flavobacteriaceae</taxon>
        <taxon>Arenibacter</taxon>
    </lineage>
</organism>
<dbReference type="Proteomes" id="UP000249696">
    <property type="component" value="Unassembled WGS sequence"/>
</dbReference>
<gene>
    <name evidence="9" type="ORF">LV92_01077</name>
</gene>
<dbReference type="RefSeq" id="WP_111622616.1">
    <property type="nucleotide sequence ID" value="NZ_QLLN01000002.1"/>
</dbReference>
<evidence type="ECO:0000256" key="3">
    <source>
        <dbReference type="ARBA" id="ARBA00022748"/>
    </source>
</evidence>
<dbReference type="InterPro" id="IPR007816">
    <property type="entry name" value="ResB-like_domain"/>
</dbReference>
<dbReference type="Pfam" id="PF01578">
    <property type="entry name" value="Cytochrom_C_asm"/>
    <property type="match status" value="1"/>
</dbReference>
<comment type="subcellular location">
    <subcellularLocation>
        <location evidence="1">Membrane</location>
        <topology evidence="1">Multi-pass membrane protein</topology>
    </subcellularLocation>
</comment>
<keyword evidence="2 6" id="KW-0812">Transmembrane</keyword>
<keyword evidence="5 6" id="KW-0472">Membrane</keyword>
<feature type="transmembrane region" description="Helical" evidence="6">
    <location>
        <begin position="804"/>
        <end position="820"/>
    </location>
</feature>
<keyword evidence="10" id="KW-1185">Reference proteome</keyword>
<dbReference type="GO" id="GO:0005886">
    <property type="term" value="C:plasma membrane"/>
    <property type="evidence" value="ECO:0007669"/>
    <property type="project" value="TreeGrafter"/>
</dbReference>
<feature type="domain" description="ResB-like" evidence="8">
    <location>
        <begin position="347"/>
        <end position="422"/>
    </location>
</feature>
<sequence>MKNLLVNIKKYISPLFNTRAAGIYILLFALSIGVATFIENDFGTSAAQKTIFKSWWFELLLLLFGITIIVNIFKFRMIPQKKWPLLLFHGAIIVILIGAGLTRYLGFEGVMHIRENGASNNFLSSNTFLKFDVSQAGQNYNFDEPVLFASLGNNRWHESYWIGKDLINVQVKEFIPNPKQILGQSIDGKPTLQIVMAGANGREEYFINEGQTKRIKNLIFNFKDTQLPDAINIAYRNDSILFASDRTFSRTVMATQKKDTLYPSQNYSPLLLRSLYSDGANNIVFSNFDKNGTVRIESEDPKVKNESLTALLMDVSVNGKTQETIVYGSRGMGGRPEVLNFDGLSVSVSYGSKEIQLPFYIKLNKFILDKYPGTNSASSYASEVTLVDDKNNVNMDYRIFMNNILDYDGYRFFQSSFDKDERGTYLSVNHDFWGTWISYIGYALLTIGMIWTLFSRNTRFYQVTQKIKKLRAKSGTFLFLLFIASTSFAQKTLDDSFIEPTVSLEHANEFSHLVVQDFKGRMKPVHTLSREIMRKLARKESMYGLTADQIILSLFINKQEWYGIPLIKLGKHEDIKKKLSVGGDYASYKDFFDTNGKYKLRDEMQRIYGLEPIDQGVYEKELLKIDERINILSMAFSGTLLKLIPNPEDPNNTWLSNTAHNHGANDGHNHEENTADKFFSAYTSALKEAVNSKDYKNADHLLAELKAYQTKNGGEIMPSEAKINAEILLNQLNVFTRLAIGYIFLGLALLFFLFLSVFKPDVKLKKVYLLLFSLVLIGFAFHTIGLGLRWYVSGRAPWSNGYESMIYIAWTSTLAGVLFTRKSFGGLAATMVLAATILFVSTLSFLDPEITPLVPVLKSYWLTIHVSLEAGSYGFLMLGAIIGLINLILMVFLKESNKARIKRIVQEMSYISELTLIGGLFMVSIGTYLGGVWANESWGRYWGWDAKETWALVTILVYAFILHMRIIPKLTGLFAYNVATIFGLATVIMTYYGVNYYLSGLHSYATGDPVPIPNWVYVVVVSIIIISSAAYYKKRKYPVIS</sequence>
<evidence type="ECO:0000256" key="6">
    <source>
        <dbReference type="SAM" id="Phobius"/>
    </source>
</evidence>
<feature type="transmembrane region" description="Helical" evidence="6">
    <location>
        <begin position="827"/>
        <end position="846"/>
    </location>
</feature>
<evidence type="ECO:0000256" key="1">
    <source>
        <dbReference type="ARBA" id="ARBA00004141"/>
    </source>
</evidence>
<dbReference type="GO" id="GO:0020037">
    <property type="term" value="F:heme binding"/>
    <property type="evidence" value="ECO:0007669"/>
    <property type="project" value="InterPro"/>
</dbReference>
<dbReference type="OrthoDB" id="9814290at2"/>
<feature type="transmembrane region" description="Helical" evidence="6">
    <location>
        <begin position="870"/>
        <end position="893"/>
    </location>
</feature>
<evidence type="ECO:0000313" key="9">
    <source>
        <dbReference type="EMBL" id="RAJ13961.1"/>
    </source>
</evidence>
<feature type="transmembrane region" description="Helical" evidence="6">
    <location>
        <begin position="85"/>
        <end position="106"/>
    </location>
</feature>
<accession>A0A327RB75</accession>
<reference evidence="9 10" key="1">
    <citation type="submission" date="2018-06" db="EMBL/GenBank/DDBJ databases">
        <title>Genomic Encyclopedia of Archaeal and Bacterial Type Strains, Phase II (KMG-II): from individual species to whole genera.</title>
        <authorList>
            <person name="Goeker M."/>
        </authorList>
    </citation>
    <scope>NUCLEOTIDE SEQUENCE [LARGE SCALE GENOMIC DNA]</scope>
    <source>
        <strain evidence="9 10">DSM 23522</strain>
    </source>
</reference>
<comment type="caution">
    <text evidence="9">The sequence shown here is derived from an EMBL/GenBank/DDBJ whole genome shotgun (WGS) entry which is preliminary data.</text>
</comment>
<name>A0A327RB75_9FLAO</name>
<proteinExistence type="predicted"/>
<evidence type="ECO:0000256" key="4">
    <source>
        <dbReference type="ARBA" id="ARBA00022989"/>
    </source>
</evidence>
<evidence type="ECO:0000259" key="7">
    <source>
        <dbReference type="Pfam" id="PF01578"/>
    </source>
</evidence>
<protein>
    <submittedName>
        <fullName evidence="9">Cytochrome c-type biogenesis protein CcsB</fullName>
    </submittedName>
</protein>
<feature type="transmembrane region" description="Helical" evidence="6">
    <location>
        <begin position="1014"/>
        <end position="1032"/>
    </location>
</feature>
<feature type="transmembrane region" description="Helical" evidence="6">
    <location>
        <begin position="475"/>
        <end position="493"/>
    </location>
</feature>
<feature type="transmembrane region" description="Helical" evidence="6">
    <location>
        <begin position="54"/>
        <end position="73"/>
    </location>
</feature>
<keyword evidence="4 6" id="KW-1133">Transmembrane helix</keyword>
<evidence type="ECO:0000259" key="8">
    <source>
        <dbReference type="Pfam" id="PF05140"/>
    </source>
</evidence>
<feature type="transmembrane region" description="Helical" evidence="6">
    <location>
        <begin position="21"/>
        <end position="38"/>
    </location>
</feature>
<feature type="domain" description="Cytochrome c assembly protein" evidence="7">
    <location>
        <begin position="798"/>
        <end position="1002"/>
    </location>
</feature>
<dbReference type="Pfam" id="PF05140">
    <property type="entry name" value="ResB"/>
    <property type="match status" value="1"/>
</dbReference>